<sequence length="132" mass="14273">MVDDDVETEGIEGDAFVAGTHNRGGSNCKGGHLILAIFSSVCVEMEAIEGLATWALGKLRPLPWHSSIGSISAKTTSSWRASTHHGNQQGKEYAGQLTIVRHGAYLEHTQNSVLQHQGEDPTVKPDTPYLQH</sequence>
<evidence type="ECO:0000313" key="3">
    <source>
        <dbReference type="Proteomes" id="UP000887159"/>
    </source>
</evidence>
<evidence type="ECO:0000256" key="1">
    <source>
        <dbReference type="SAM" id="MobiDB-lite"/>
    </source>
</evidence>
<reference evidence="2" key="1">
    <citation type="submission" date="2020-08" db="EMBL/GenBank/DDBJ databases">
        <title>Multicomponent nature underlies the extraordinary mechanical properties of spider dragline silk.</title>
        <authorList>
            <person name="Kono N."/>
            <person name="Nakamura H."/>
            <person name="Mori M."/>
            <person name="Yoshida Y."/>
            <person name="Ohtoshi R."/>
            <person name="Malay A.D."/>
            <person name="Moran D.A.P."/>
            <person name="Tomita M."/>
            <person name="Numata K."/>
            <person name="Arakawa K."/>
        </authorList>
    </citation>
    <scope>NUCLEOTIDE SEQUENCE</scope>
</reference>
<protein>
    <submittedName>
        <fullName evidence="2">Uncharacterized protein</fullName>
    </submittedName>
</protein>
<name>A0A8X6URV1_TRICX</name>
<dbReference type="AlphaFoldDB" id="A0A8X6URV1"/>
<organism evidence="2 3">
    <name type="scientific">Trichonephila clavipes</name>
    <name type="common">Golden silk orbweaver</name>
    <name type="synonym">Nephila clavipes</name>
    <dbReference type="NCBI Taxonomy" id="2585209"/>
    <lineage>
        <taxon>Eukaryota</taxon>
        <taxon>Metazoa</taxon>
        <taxon>Ecdysozoa</taxon>
        <taxon>Arthropoda</taxon>
        <taxon>Chelicerata</taxon>
        <taxon>Arachnida</taxon>
        <taxon>Araneae</taxon>
        <taxon>Araneomorphae</taxon>
        <taxon>Entelegynae</taxon>
        <taxon>Araneoidea</taxon>
        <taxon>Nephilidae</taxon>
        <taxon>Trichonephila</taxon>
    </lineage>
</organism>
<dbReference type="Proteomes" id="UP000887159">
    <property type="component" value="Unassembled WGS sequence"/>
</dbReference>
<dbReference type="EMBL" id="BMAU01021087">
    <property type="protein sequence ID" value="GFX90031.1"/>
    <property type="molecule type" value="Genomic_DNA"/>
</dbReference>
<gene>
    <name evidence="2" type="ORF">TNCV_887291</name>
</gene>
<comment type="caution">
    <text evidence="2">The sequence shown here is derived from an EMBL/GenBank/DDBJ whole genome shotgun (WGS) entry which is preliminary data.</text>
</comment>
<keyword evidence="3" id="KW-1185">Reference proteome</keyword>
<feature type="region of interest" description="Disordered" evidence="1">
    <location>
        <begin position="112"/>
        <end position="132"/>
    </location>
</feature>
<proteinExistence type="predicted"/>
<evidence type="ECO:0000313" key="2">
    <source>
        <dbReference type="EMBL" id="GFX90031.1"/>
    </source>
</evidence>
<accession>A0A8X6URV1</accession>